<feature type="domain" description="Thioredoxin" evidence="1">
    <location>
        <begin position="72"/>
        <end position="150"/>
    </location>
</feature>
<dbReference type="SUPFAM" id="SSF52833">
    <property type="entry name" value="Thioredoxin-like"/>
    <property type="match status" value="1"/>
</dbReference>
<dbReference type="Proteomes" id="UP000789759">
    <property type="component" value="Unassembled WGS sequence"/>
</dbReference>
<dbReference type="GO" id="GO:0005737">
    <property type="term" value="C:cytoplasm"/>
    <property type="evidence" value="ECO:0007669"/>
    <property type="project" value="TreeGrafter"/>
</dbReference>
<evidence type="ECO:0000313" key="3">
    <source>
        <dbReference type="Proteomes" id="UP000789759"/>
    </source>
</evidence>
<comment type="caution">
    <text evidence="2">The sequence shown here is derived from an EMBL/GenBank/DDBJ whole genome shotgun (WGS) entry which is preliminary data.</text>
</comment>
<sequence>MFYLFDKTRWSILYAIIWFVLFTALPQPTYQGRSAIVQLTAEDLRDIQHNNYQVSEITEIAHDKKDKRKEKADNDQYWVIFFYVPWSNACRNFESTVAKTSLIYTTPEVRFGKVDLEQYPTLAEEYNISLSPTSLDLPTLILLKNCKEISRLPQKIRDGSNEDLNRIKSKTLRDVKVTWDRLGWDRSMVILSYQDFYI</sequence>
<dbReference type="Pfam" id="PF00085">
    <property type="entry name" value="Thioredoxin"/>
    <property type="match status" value="1"/>
</dbReference>
<dbReference type="InterPro" id="IPR013766">
    <property type="entry name" value="Thioredoxin_domain"/>
</dbReference>
<keyword evidence="3" id="KW-1185">Reference proteome</keyword>
<dbReference type="PANTHER" id="PTHR45663">
    <property type="entry name" value="GEO12009P1"/>
    <property type="match status" value="1"/>
</dbReference>
<protein>
    <submittedName>
        <fullName evidence="2">6238_t:CDS:1</fullName>
    </submittedName>
</protein>
<dbReference type="OrthoDB" id="20229at2759"/>
<dbReference type="AlphaFoldDB" id="A0A9N9D4Y9"/>
<organism evidence="2 3">
    <name type="scientific">Cetraspora pellucida</name>
    <dbReference type="NCBI Taxonomy" id="1433469"/>
    <lineage>
        <taxon>Eukaryota</taxon>
        <taxon>Fungi</taxon>
        <taxon>Fungi incertae sedis</taxon>
        <taxon>Mucoromycota</taxon>
        <taxon>Glomeromycotina</taxon>
        <taxon>Glomeromycetes</taxon>
        <taxon>Diversisporales</taxon>
        <taxon>Gigasporaceae</taxon>
        <taxon>Cetraspora</taxon>
    </lineage>
</organism>
<evidence type="ECO:0000259" key="1">
    <source>
        <dbReference type="Pfam" id="PF00085"/>
    </source>
</evidence>
<name>A0A9N9D4Y9_9GLOM</name>
<evidence type="ECO:0000313" key="2">
    <source>
        <dbReference type="EMBL" id="CAG8623142.1"/>
    </source>
</evidence>
<reference evidence="2" key="1">
    <citation type="submission" date="2021-06" db="EMBL/GenBank/DDBJ databases">
        <authorList>
            <person name="Kallberg Y."/>
            <person name="Tangrot J."/>
            <person name="Rosling A."/>
        </authorList>
    </citation>
    <scope>NUCLEOTIDE SEQUENCE</scope>
    <source>
        <strain evidence="2">FL966</strain>
    </source>
</reference>
<dbReference type="GO" id="GO:0015035">
    <property type="term" value="F:protein-disulfide reductase activity"/>
    <property type="evidence" value="ECO:0007669"/>
    <property type="project" value="TreeGrafter"/>
</dbReference>
<dbReference type="EMBL" id="CAJVQA010005557">
    <property type="protein sequence ID" value="CAG8623142.1"/>
    <property type="molecule type" value="Genomic_DNA"/>
</dbReference>
<accession>A0A9N9D4Y9</accession>
<dbReference type="Gene3D" id="3.40.30.10">
    <property type="entry name" value="Glutaredoxin"/>
    <property type="match status" value="1"/>
</dbReference>
<gene>
    <name evidence="2" type="ORF">CPELLU_LOCUS8023</name>
</gene>
<dbReference type="InterPro" id="IPR036249">
    <property type="entry name" value="Thioredoxin-like_sf"/>
</dbReference>
<dbReference type="PANTHER" id="PTHR45663:SF11">
    <property type="entry name" value="GEO12009P1"/>
    <property type="match status" value="1"/>
</dbReference>
<proteinExistence type="predicted"/>